<organism evidence="1 2">
    <name type="scientific">Mycobacterium tuberculosis</name>
    <dbReference type="NCBI Taxonomy" id="1773"/>
    <lineage>
        <taxon>Bacteria</taxon>
        <taxon>Bacillati</taxon>
        <taxon>Actinomycetota</taxon>
        <taxon>Actinomycetes</taxon>
        <taxon>Mycobacteriales</taxon>
        <taxon>Mycobacteriaceae</taxon>
        <taxon>Mycobacterium</taxon>
        <taxon>Mycobacterium tuberculosis complex</taxon>
    </lineage>
</organism>
<proteinExistence type="predicted"/>
<dbReference type="Proteomes" id="UP000039021">
    <property type="component" value="Unassembled WGS sequence"/>
</dbReference>
<dbReference type="EMBL" id="CSBK01001186">
    <property type="protein sequence ID" value="COY40305.1"/>
    <property type="molecule type" value="Genomic_DNA"/>
</dbReference>
<name>A0A916LDH7_MYCTX</name>
<accession>A0A916LDH7</accession>
<sequence>MQYQSVAGGPATGQPVDGAWVAVEPVVIAPMTRRRNQAPPDILARYP</sequence>
<evidence type="ECO:0000313" key="2">
    <source>
        <dbReference type="Proteomes" id="UP000039021"/>
    </source>
</evidence>
<comment type="caution">
    <text evidence="1">The sequence shown here is derived from an EMBL/GenBank/DDBJ whole genome shotgun (WGS) entry which is preliminary data.</text>
</comment>
<reference evidence="2" key="1">
    <citation type="submission" date="2015-03" db="EMBL/GenBank/DDBJ databases">
        <authorList>
            <consortium name="Pathogen Informatics"/>
        </authorList>
    </citation>
    <scope>NUCLEOTIDE SEQUENCE [LARGE SCALE GENOMIC DNA]</scope>
    <source>
        <strain evidence="2">N09902308</strain>
    </source>
</reference>
<evidence type="ECO:0000313" key="1">
    <source>
        <dbReference type="EMBL" id="COY40305.1"/>
    </source>
</evidence>
<dbReference type="AlphaFoldDB" id="A0A916LDH7"/>
<protein>
    <submittedName>
        <fullName evidence="1">Uncharacterized protein</fullName>
    </submittedName>
</protein>
<gene>
    <name evidence="1" type="ORF">ERS007739_02553</name>
</gene>